<evidence type="ECO:0000259" key="2">
    <source>
        <dbReference type="Pfam" id="PF13672"/>
    </source>
</evidence>
<gene>
    <name evidence="3" type="ORF">GA0070610_0792</name>
</gene>
<dbReference type="Proteomes" id="UP000198251">
    <property type="component" value="Chromosome I"/>
</dbReference>
<dbReference type="RefSeq" id="WP_231925896.1">
    <property type="nucleotide sequence ID" value="NZ_LT607733.1"/>
</dbReference>
<dbReference type="GeneID" id="95800681"/>
<name>A0A1C5G3X4_MICEH</name>
<accession>A0A1C5G3X4</accession>
<evidence type="ECO:0000313" key="4">
    <source>
        <dbReference type="Proteomes" id="UP000198251"/>
    </source>
</evidence>
<keyword evidence="4" id="KW-1185">Reference proteome</keyword>
<dbReference type="InterPro" id="IPR001932">
    <property type="entry name" value="PPM-type_phosphatase-like_dom"/>
</dbReference>
<evidence type="ECO:0000313" key="3">
    <source>
        <dbReference type="EMBL" id="SCG14585.1"/>
    </source>
</evidence>
<feature type="region of interest" description="Disordered" evidence="1">
    <location>
        <begin position="1"/>
        <end position="26"/>
    </location>
</feature>
<feature type="domain" description="PPM-type phosphatase" evidence="2">
    <location>
        <begin position="22"/>
        <end position="218"/>
    </location>
</feature>
<dbReference type="SUPFAM" id="SSF81606">
    <property type="entry name" value="PP2C-like"/>
    <property type="match status" value="1"/>
</dbReference>
<dbReference type="InterPro" id="IPR036457">
    <property type="entry name" value="PPM-type-like_dom_sf"/>
</dbReference>
<dbReference type="Pfam" id="PF13672">
    <property type="entry name" value="PP2C_2"/>
    <property type="match status" value="1"/>
</dbReference>
<organism evidence="3 4">
    <name type="scientific">Micromonospora echinofusca</name>
    <dbReference type="NCBI Taxonomy" id="47858"/>
    <lineage>
        <taxon>Bacteria</taxon>
        <taxon>Bacillati</taxon>
        <taxon>Actinomycetota</taxon>
        <taxon>Actinomycetes</taxon>
        <taxon>Micromonosporales</taxon>
        <taxon>Micromonosporaceae</taxon>
        <taxon>Micromonospora</taxon>
    </lineage>
</organism>
<feature type="compositionally biased region" description="Basic and acidic residues" evidence="1">
    <location>
        <begin position="17"/>
        <end position="26"/>
    </location>
</feature>
<protein>
    <submittedName>
        <fullName evidence="3">Protein phosphatase 2C</fullName>
    </submittedName>
</protein>
<dbReference type="AlphaFoldDB" id="A0A1C5G3X4"/>
<reference evidence="3 4" key="1">
    <citation type="submission" date="2016-06" db="EMBL/GenBank/DDBJ databases">
        <authorList>
            <person name="Kjaerup R.B."/>
            <person name="Dalgaard T.S."/>
            <person name="Juul-Madsen H.R."/>
        </authorList>
    </citation>
    <scope>NUCLEOTIDE SEQUENCE [LARGE SCALE GENOMIC DNA]</scope>
    <source>
        <strain evidence="3 4">DSM 43913</strain>
    </source>
</reference>
<evidence type="ECO:0000256" key="1">
    <source>
        <dbReference type="SAM" id="MobiDB-lite"/>
    </source>
</evidence>
<dbReference type="Gene3D" id="3.60.40.10">
    <property type="entry name" value="PPM-type phosphatase domain"/>
    <property type="match status" value="1"/>
</dbReference>
<dbReference type="EMBL" id="LT607733">
    <property type="protein sequence ID" value="SCG14585.1"/>
    <property type="molecule type" value="Genomic_DNA"/>
</dbReference>
<sequence>MRPKSPRLATIRTAQRRGPDRPSEDRIFTTDNAAVVLDGASQPDASDRDGGWLADTLGREIAERLHQSGDDLDQLLTDAITSVMKRHDLRAGAAPSTTVSIARWDSDSIDILVLGDSPVIALTHDGELRQVRDDRLRQVARYQRQQLNRAGPGFGFDDADQWRNLTNAERTQRNQPGGYWIAEATPEAAAHAMRDRWDIQDLTAILMMTDGVSAGVDRYGQPAEWRTAVDMALADPALLVDLVHDTEAEDPNGNQWPRSKRHDDKALAVIEFNRR</sequence>
<proteinExistence type="predicted"/>